<dbReference type="STRING" id="554065.E1Z3G5"/>
<dbReference type="PANTHER" id="PTHR46737:SF2">
    <property type="entry name" value="OS02G0827600 PROTEIN"/>
    <property type="match status" value="1"/>
</dbReference>
<proteinExistence type="predicted"/>
<evidence type="ECO:0000313" key="1">
    <source>
        <dbReference type="EMBL" id="EFN59845.1"/>
    </source>
</evidence>
<protein>
    <recommendedName>
        <fullName evidence="3">DUF3531 domain-containing protein</fullName>
    </recommendedName>
</protein>
<dbReference type="GeneID" id="17359027"/>
<dbReference type="KEGG" id="cvr:CHLNCDRAFT_14078"/>
<dbReference type="PANTHER" id="PTHR46737">
    <property type="entry name" value="OS02G0827600 PROTEIN"/>
    <property type="match status" value="1"/>
</dbReference>
<feature type="non-terminal residue" evidence="1">
    <location>
        <position position="130"/>
    </location>
</feature>
<keyword evidence="2" id="KW-1185">Reference proteome</keyword>
<dbReference type="RefSeq" id="XP_005851947.1">
    <property type="nucleotide sequence ID" value="XM_005851885.1"/>
</dbReference>
<reference evidence="1 2" key="1">
    <citation type="journal article" date="2010" name="Plant Cell">
        <title>The Chlorella variabilis NC64A genome reveals adaptation to photosymbiosis, coevolution with viruses, and cryptic sex.</title>
        <authorList>
            <person name="Blanc G."/>
            <person name="Duncan G."/>
            <person name="Agarkova I."/>
            <person name="Borodovsky M."/>
            <person name="Gurnon J."/>
            <person name="Kuo A."/>
            <person name="Lindquist E."/>
            <person name="Lucas S."/>
            <person name="Pangilinan J."/>
            <person name="Polle J."/>
            <person name="Salamov A."/>
            <person name="Terry A."/>
            <person name="Yamada T."/>
            <person name="Dunigan D.D."/>
            <person name="Grigoriev I.V."/>
            <person name="Claverie J.M."/>
            <person name="Van Etten J.L."/>
        </authorList>
    </citation>
    <scope>NUCLEOTIDE SEQUENCE [LARGE SCALE GENOMIC DNA]</scope>
    <source>
        <strain evidence="1 2">NC64A</strain>
    </source>
</reference>
<dbReference type="Proteomes" id="UP000008141">
    <property type="component" value="Unassembled WGS sequence"/>
</dbReference>
<feature type="non-terminal residue" evidence="1">
    <location>
        <position position="1"/>
    </location>
</feature>
<accession>E1Z3G5</accession>
<dbReference type="Pfam" id="PF12049">
    <property type="entry name" value="DUF3531"/>
    <property type="match status" value="1"/>
</dbReference>
<sequence>VDQFSLWVWLELYRPPTGGDLELLQEVLNSWYLLGRLGAYNSSNLQVLYHQDGDLEDLAYDTEEAAAMPATFHEMAELEAQGSWARFWLDMGTADELALDVLVNALSSVSKEQLGIRQLVVGGQNEDWPV</sequence>
<dbReference type="AlphaFoldDB" id="E1Z3G5"/>
<organism evidence="2">
    <name type="scientific">Chlorella variabilis</name>
    <name type="common">Green alga</name>
    <dbReference type="NCBI Taxonomy" id="554065"/>
    <lineage>
        <taxon>Eukaryota</taxon>
        <taxon>Viridiplantae</taxon>
        <taxon>Chlorophyta</taxon>
        <taxon>core chlorophytes</taxon>
        <taxon>Trebouxiophyceae</taxon>
        <taxon>Chlorellales</taxon>
        <taxon>Chlorellaceae</taxon>
        <taxon>Chlorella clade</taxon>
        <taxon>Chlorella</taxon>
    </lineage>
</organism>
<dbReference type="OMA" id="REVDPFN"/>
<name>E1Z3G5_CHLVA</name>
<dbReference type="InterPro" id="IPR021920">
    <property type="entry name" value="DUF3531"/>
</dbReference>
<evidence type="ECO:0008006" key="3">
    <source>
        <dbReference type="Google" id="ProtNLM"/>
    </source>
</evidence>
<dbReference type="OrthoDB" id="2014339at2759"/>
<dbReference type="EMBL" id="GL433835">
    <property type="protein sequence ID" value="EFN59845.1"/>
    <property type="molecule type" value="Genomic_DNA"/>
</dbReference>
<evidence type="ECO:0000313" key="2">
    <source>
        <dbReference type="Proteomes" id="UP000008141"/>
    </source>
</evidence>
<dbReference type="eggNOG" id="ENOG502QUJW">
    <property type="taxonomic scope" value="Eukaryota"/>
</dbReference>
<dbReference type="InParanoid" id="E1Z3G5"/>
<gene>
    <name evidence="1" type="ORF">CHLNCDRAFT_14078</name>
</gene>